<feature type="transmembrane region" description="Helical" evidence="7">
    <location>
        <begin position="621"/>
        <end position="642"/>
    </location>
</feature>
<feature type="transmembrane region" description="Helical" evidence="7">
    <location>
        <begin position="28"/>
        <end position="57"/>
    </location>
</feature>
<gene>
    <name evidence="9" type="ORF">FRX31_029004</name>
</gene>
<evidence type="ECO:0000256" key="4">
    <source>
        <dbReference type="ARBA" id="ARBA00022692"/>
    </source>
</evidence>
<sequence length="714" mass="77025">MTIETLPGSSGYLDPSPKRKISYFSNSYVLRLTLTAGIGGLLFGYDTGVISGALLYIRDEFPVVNESNFLQETIVSMALVGAMFGAAVGGLMNDKCGRKKATLIADVIFAVGSIVMSAATSAYILIFGRLLVGLAVGVASVTAPVYIAEASPSEIRGGLVGTNVLMITGGQFLSYLVNLAFTEVPGTWRWMLGIAAVPAVIQFFLMLFLPESPRWLYMKNEKSKAIAVLAKIYETDRLEEEIDQLSVALEEEDQKNAVKYWDVFKTKEIRHAFLAGAGLQAFQQLTGINTVMYYSPTIVQMAGFKANRSALLLSLIIAAMNAGGTILGIYLIDRFGRRRLALSSLFGVILSLGVLSLSFSLQSSETFSWLCNTDSLHQNCKSIFGWFAVLGLALYIASFSPGMGPVPWAVNSEIYPGAYRGVCGGMSATVNWIANLLVAQTFLSIAATVGAAATFLILAGIAVIAFMFVFAYVPETKGMSFEQAFQQLTGINTVMYYSPTIVQMAGFKANRSALLLSLIIAAMNAGGTILGIYLIDRFGRRRLALSSLFGVILSLGVLSLSFSLQSSETFSWLCNTDSLHQNCKSIFGWFAVLGLALYIASFSPGMGPVPWAVNSEIYPGAYRGVCGGMSATVNWIANLLVAQTFLSIAATVGAAATFLILAGIAVIAFMFVFAYVPETKGMSFEQVERLWKERAWGINYYSESLLQEGNGFET</sequence>
<keyword evidence="3" id="KW-0813">Transport</keyword>
<dbReference type="GO" id="GO:0016020">
    <property type="term" value="C:membrane"/>
    <property type="evidence" value="ECO:0007669"/>
    <property type="project" value="UniProtKB-SubCell"/>
</dbReference>
<comment type="caution">
    <text evidence="9">The sequence shown here is derived from an EMBL/GenBank/DDBJ whole genome shotgun (WGS) entry which is preliminary data.</text>
</comment>
<keyword evidence="10" id="KW-1185">Reference proteome</keyword>
<evidence type="ECO:0000313" key="9">
    <source>
        <dbReference type="EMBL" id="KAF5181413.1"/>
    </source>
</evidence>
<feature type="transmembrane region" description="Helical" evidence="7">
    <location>
        <begin position="130"/>
        <end position="148"/>
    </location>
</feature>
<evidence type="ECO:0000256" key="2">
    <source>
        <dbReference type="ARBA" id="ARBA00010992"/>
    </source>
</evidence>
<evidence type="ECO:0000256" key="3">
    <source>
        <dbReference type="ARBA" id="ARBA00022448"/>
    </source>
</evidence>
<accession>A0A7J6V8X7</accession>
<comment type="subcellular location">
    <subcellularLocation>
        <location evidence="1">Membrane</location>
        <topology evidence="1">Multi-pass membrane protein</topology>
    </subcellularLocation>
</comment>
<dbReference type="InterPro" id="IPR036259">
    <property type="entry name" value="MFS_trans_sf"/>
</dbReference>
<evidence type="ECO:0000256" key="7">
    <source>
        <dbReference type="SAM" id="Phobius"/>
    </source>
</evidence>
<keyword evidence="5 7" id="KW-1133">Transmembrane helix</keyword>
<feature type="transmembrane region" description="Helical" evidence="7">
    <location>
        <begin position="648"/>
        <end position="676"/>
    </location>
</feature>
<keyword evidence="6 7" id="KW-0472">Membrane</keyword>
<feature type="transmembrane region" description="Helical" evidence="7">
    <location>
        <begin position="310"/>
        <end position="332"/>
    </location>
</feature>
<evidence type="ECO:0000313" key="10">
    <source>
        <dbReference type="Proteomes" id="UP000554482"/>
    </source>
</evidence>
<comment type="similarity">
    <text evidence="2">Belongs to the major facilitator superfamily. Sugar transporter (TC 2.A.1.1) family.</text>
</comment>
<dbReference type="EMBL" id="JABWDY010036227">
    <property type="protein sequence ID" value="KAF5181413.1"/>
    <property type="molecule type" value="Genomic_DNA"/>
</dbReference>
<dbReference type="InterPro" id="IPR005829">
    <property type="entry name" value="Sugar_transporter_CS"/>
</dbReference>
<feature type="transmembrane region" description="Helical" evidence="7">
    <location>
        <begin position="187"/>
        <end position="209"/>
    </location>
</feature>
<evidence type="ECO:0000259" key="8">
    <source>
        <dbReference type="PROSITE" id="PS50850"/>
    </source>
</evidence>
<dbReference type="Proteomes" id="UP000554482">
    <property type="component" value="Unassembled WGS sequence"/>
</dbReference>
<dbReference type="GO" id="GO:0022857">
    <property type="term" value="F:transmembrane transporter activity"/>
    <property type="evidence" value="ECO:0007669"/>
    <property type="project" value="InterPro"/>
</dbReference>
<dbReference type="NCBIfam" id="TIGR00879">
    <property type="entry name" value="SP"/>
    <property type="match status" value="1"/>
</dbReference>
<feature type="domain" description="Major facilitator superfamily (MFS) profile" evidence="8">
    <location>
        <begin position="32"/>
        <end position="477"/>
    </location>
</feature>
<feature type="transmembrane region" description="Helical" evidence="7">
    <location>
        <begin position="382"/>
        <end position="398"/>
    </location>
</feature>
<feature type="transmembrane region" description="Helical" evidence="7">
    <location>
        <begin position="547"/>
        <end position="566"/>
    </location>
</feature>
<dbReference type="InterPro" id="IPR003663">
    <property type="entry name" value="Sugar/inositol_transpt"/>
</dbReference>
<dbReference type="Gene3D" id="1.20.1250.20">
    <property type="entry name" value="MFS general substrate transporter like domains"/>
    <property type="match status" value="2"/>
</dbReference>
<evidence type="ECO:0000256" key="6">
    <source>
        <dbReference type="ARBA" id="ARBA00023136"/>
    </source>
</evidence>
<evidence type="ECO:0000256" key="5">
    <source>
        <dbReference type="ARBA" id="ARBA00022989"/>
    </source>
</evidence>
<feature type="transmembrane region" description="Helical" evidence="7">
    <location>
        <begin position="445"/>
        <end position="473"/>
    </location>
</feature>
<name>A0A7J6V8X7_THATH</name>
<feature type="transmembrane region" description="Helical" evidence="7">
    <location>
        <begin position="160"/>
        <end position="181"/>
    </location>
</feature>
<dbReference type="PROSITE" id="PS50850">
    <property type="entry name" value="MFS"/>
    <property type="match status" value="1"/>
</dbReference>
<proteinExistence type="inferred from homology"/>
<dbReference type="PANTHER" id="PTHR48020:SF12">
    <property type="entry name" value="PROTON MYO-INOSITOL COTRANSPORTER"/>
    <property type="match status" value="1"/>
</dbReference>
<dbReference type="OrthoDB" id="6339427at2759"/>
<evidence type="ECO:0000256" key="1">
    <source>
        <dbReference type="ARBA" id="ARBA00004141"/>
    </source>
</evidence>
<keyword evidence="4 7" id="KW-0812">Transmembrane</keyword>
<feature type="transmembrane region" description="Helical" evidence="7">
    <location>
        <begin position="344"/>
        <end position="361"/>
    </location>
</feature>
<dbReference type="InterPro" id="IPR020846">
    <property type="entry name" value="MFS_dom"/>
</dbReference>
<feature type="transmembrane region" description="Helical" evidence="7">
    <location>
        <begin position="418"/>
        <end position="438"/>
    </location>
</feature>
<protein>
    <submittedName>
        <fullName evidence="9">Inositol transporter</fullName>
    </submittedName>
</protein>
<feature type="transmembrane region" description="Helical" evidence="7">
    <location>
        <begin position="586"/>
        <end position="609"/>
    </location>
</feature>
<dbReference type="SUPFAM" id="SSF103473">
    <property type="entry name" value="MFS general substrate transporter"/>
    <property type="match status" value="2"/>
</dbReference>
<reference evidence="9 10" key="1">
    <citation type="submission" date="2020-06" db="EMBL/GenBank/DDBJ databases">
        <title>Transcriptomic and genomic resources for Thalictrum thalictroides and T. hernandezii: Facilitating candidate gene discovery in an emerging model plant lineage.</title>
        <authorList>
            <person name="Arias T."/>
            <person name="Riano-Pachon D.M."/>
            <person name="Di Stilio V.S."/>
        </authorList>
    </citation>
    <scope>NUCLEOTIDE SEQUENCE [LARGE SCALE GENOMIC DNA]</scope>
    <source>
        <strain evidence="10">cv. WT478/WT964</strain>
        <tissue evidence="9">Leaves</tissue>
    </source>
</reference>
<dbReference type="InterPro" id="IPR050814">
    <property type="entry name" value="Myo-inositol_Transporter"/>
</dbReference>
<dbReference type="PROSITE" id="PS00217">
    <property type="entry name" value="SUGAR_TRANSPORT_2"/>
    <property type="match status" value="1"/>
</dbReference>
<feature type="transmembrane region" description="Helical" evidence="7">
    <location>
        <begin position="69"/>
        <end position="91"/>
    </location>
</feature>
<dbReference type="AlphaFoldDB" id="A0A7J6V8X7"/>
<dbReference type="GO" id="GO:0015791">
    <property type="term" value="P:polyol transmembrane transport"/>
    <property type="evidence" value="ECO:0007669"/>
    <property type="project" value="UniProtKB-ARBA"/>
</dbReference>
<dbReference type="GO" id="GO:0015798">
    <property type="term" value="P:myo-inositol transport"/>
    <property type="evidence" value="ECO:0007669"/>
    <property type="project" value="UniProtKB-ARBA"/>
</dbReference>
<dbReference type="PROSITE" id="PS00216">
    <property type="entry name" value="SUGAR_TRANSPORT_1"/>
    <property type="match status" value="2"/>
</dbReference>
<feature type="transmembrane region" description="Helical" evidence="7">
    <location>
        <begin position="103"/>
        <end position="124"/>
    </location>
</feature>
<organism evidence="9 10">
    <name type="scientific">Thalictrum thalictroides</name>
    <name type="common">Rue-anemone</name>
    <name type="synonym">Anemone thalictroides</name>
    <dbReference type="NCBI Taxonomy" id="46969"/>
    <lineage>
        <taxon>Eukaryota</taxon>
        <taxon>Viridiplantae</taxon>
        <taxon>Streptophyta</taxon>
        <taxon>Embryophyta</taxon>
        <taxon>Tracheophyta</taxon>
        <taxon>Spermatophyta</taxon>
        <taxon>Magnoliopsida</taxon>
        <taxon>Ranunculales</taxon>
        <taxon>Ranunculaceae</taxon>
        <taxon>Thalictroideae</taxon>
        <taxon>Thalictrum</taxon>
    </lineage>
</organism>
<dbReference type="Pfam" id="PF00083">
    <property type="entry name" value="Sugar_tr"/>
    <property type="match status" value="1"/>
</dbReference>
<dbReference type="PANTHER" id="PTHR48020">
    <property type="entry name" value="PROTON MYO-INOSITOL COTRANSPORTER"/>
    <property type="match status" value="1"/>
</dbReference>
<feature type="transmembrane region" description="Helical" evidence="7">
    <location>
        <begin position="513"/>
        <end position="535"/>
    </location>
</feature>
<dbReference type="CDD" id="cd17360">
    <property type="entry name" value="MFS_HMIT_like"/>
    <property type="match status" value="1"/>
</dbReference>
<dbReference type="FunFam" id="1.20.1250.20:FF:000073">
    <property type="entry name" value="MFS myo-inositol transporter, putative"/>
    <property type="match status" value="1"/>
</dbReference>
<dbReference type="PRINTS" id="PR00171">
    <property type="entry name" value="SUGRTRNSPORT"/>
</dbReference>
<dbReference type="InterPro" id="IPR005828">
    <property type="entry name" value="MFS_sugar_transport-like"/>
</dbReference>